<dbReference type="EMBL" id="CADEBD010000302">
    <property type="protein sequence ID" value="CAB3236530.1"/>
    <property type="molecule type" value="Genomic_DNA"/>
</dbReference>
<accession>A0A8S0ZW43</accession>
<organism evidence="1 2">
    <name type="scientific">Arctia plantaginis</name>
    <name type="common">Wood tiger moth</name>
    <name type="synonym">Phalaena plantaginis</name>
    <dbReference type="NCBI Taxonomy" id="874455"/>
    <lineage>
        <taxon>Eukaryota</taxon>
        <taxon>Metazoa</taxon>
        <taxon>Ecdysozoa</taxon>
        <taxon>Arthropoda</taxon>
        <taxon>Hexapoda</taxon>
        <taxon>Insecta</taxon>
        <taxon>Pterygota</taxon>
        <taxon>Neoptera</taxon>
        <taxon>Endopterygota</taxon>
        <taxon>Lepidoptera</taxon>
        <taxon>Glossata</taxon>
        <taxon>Ditrysia</taxon>
        <taxon>Noctuoidea</taxon>
        <taxon>Erebidae</taxon>
        <taxon>Arctiinae</taxon>
        <taxon>Arctia</taxon>
    </lineage>
</organism>
<gene>
    <name evidence="1" type="ORF">APLA_LOCUS7415</name>
</gene>
<reference evidence="1 2" key="1">
    <citation type="submission" date="2020-04" db="EMBL/GenBank/DDBJ databases">
        <authorList>
            <person name="Wallbank WR R."/>
            <person name="Pardo Diaz C."/>
            <person name="Kozak K."/>
            <person name="Martin S."/>
            <person name="Jiggins C."/>
            <person name="Moest M."/>
            <person name="Warren A I."/>
            <person name="Byers J.R.P. K."/>
            <person name="Montejo-Kovacevich G."/>
            <person name="Yen C E."/>
        </authorList>
    </citation>
    <scope>NUCLEOTIDE SEQUENCE [LARGE SCALE GENOMIC DNA]</scope>
</reference>
<evidence type="ECO:0000313" key="2">
    <source>
        <dbReference type="Proteomes" id="UP000494256"/>
    </source>
</evidence>
<proteinExistence type="predicted"/>
<dbReference type="OrthoDB" id="7404485at2759"/>
<dbReference type="AlphaFoldDB" id="A0A8S0ZW43"/>
<sequence length="102" mass="11716">MRIAREACGPVAVRGVGGVSQLNMRSRSPRASLANSHSRYILHVERLEIFRRQVEPWWEGAEAVSEGGTRALGLPTYKIYHYLVDYESDHPRMREAFLVYKL</sequence>
<dbReference type="Proteomes" id="UP000494256">
    <property type="component" value="Unassembled WGS sequence"/>
</dbReference>
<comment type="caution">
    <text evidence="1">The sequence shown here is derived from an EMBL/GenBank/DDBJ whole genome shotgun (WGS) entry which is preliminary data.</text>
</comment>
<evidence type="ECO:0000313" key="1">
    <source>
        <dbReference type="EMBL" id="CAB3236530.1"/>
    </source>
</evidence>
<name>A0A8S0ZW43_ARCPL</name>
<protein>
    <submittedName>
        <fullName evidence="1">Uncharacterized protein</fullName>
    </submittedName>
</protein>